<gene>
    <name evidence="13" type="primary">pheS</name>
    <name evidence="15" type="ORF">HMPREF9336_01155</name>
</gene>
<dbReference type="GO" id="GO:0006432">
    <property type="term" value="P:phenylalanyl-tRNA aminoacylation"/>
    <property type="evidence" value="ECO:0007669"/>
    <property type="project" value="UniProtKB-UniRule"/>
</dbReference>
<dbReference type="SUPFAM" id="SSF46589">
    <property type="entry name" value="tRNA-binding arm"/>
    <property type="match status" value="1"/>
</dbReference>
<keyword evidence="4 13" id="KW-0963">Cytoplasm</keyword>
<evidence type="ECO:0000256" key="12">
    <source>
        <dbReference type="ARBA" id="ARBA00049255"/>
    </source>
</evidence>
<dbReference type="InterPro" id="IPR004188">
    <property type="entry name" value="Phe-tRNA_ligase_II_N"/>
</dbReference>
<keyword evidence="9 13" id="KW-0460">Magnesium</keyword>
<evidence type="ECO:0000256" key="7">
    <source>
        <dbReference type="ARBA" id="ARBA00022741"/>
    </source>
</evidence>
<dbReference type="eggNOG" id="COG0016">
    <property type="taxonomic scope" value="Bacteria"/>
</dbReference>
<comment type="catalytic activity">
    <reaction evidence="12 13">
        <text>tRNA(Phe) + L-phenylalanine + ATP = L-phenylalanyl-tRNA(Phe) + AMP + diphosphate + H(+)</text>
        <dbReference type="Rhea" id="RHEA:19413"/>
        <dbReference type="Rhea" id="RHEA-COMP:9668"/>
        <dbReference type="Rhea" id="RHEA-COMP:9699"/>
        <dbReference type="ChEBI" id="CHEBI:15378"/>
        <dbReference type="ChEBI" id="CHEBI:30616"/>
        <dbReference type="ChEBI" id="CHEBI:33019"/>
        <dbReference type="ChEBI" id="CHEBI:58095"/>
        <dbReference type="ChEBI" id="CHEBI:78442"/>
        <dbReference type="ChEBI" id="CHEBI:78531"/>
        <dbReference type="ChEBI" id="CHEBI:456215"/>
        <dbReference type="EC" id="6.1.1.20"/>
    </reaction>
</comment>
<dbReference type="InterPro" id="IPR002319">
    <property type="entry name" value="Phenylalanyl-tRNA_Synthase"/>
</dbReference>
<dbReference type="InterPro" id="IPR006195">
    <property type="entry name" value="aa-tRNA-synth_II"/>
</dbReference>
<evidence type="ECO:0000256" key="6">
    <source>
        <dbReference type="ARBA" id="ARBA00022723"/>
    </source>
</evidence>
<dbReference type="PANTHER" id="PTHR11538:SF41">
    <property type="entry name" value="PHENYLALANINE--TRNA LIGASE, MITOCHONDRIAL"/>
    <property type="match status" value="1"/>
</dbReference>
<evidence type="ECO:0000256" key="3">
    <source>
        <dbReference type="ARBA" id="ARBA00011209"/>
    </source>
</evidence>
<evidence type="ECO:0000313" key="15">
    <source>
        <dbReference type="EMBL" id="EFV13989.1"/>
    </source>
</evidence>
<keyword evidence="6 13" id="KW-0479">Metal-binding</keyword>
<evidence type="ECO:0000256" key="11">
    <source>
        <dbReference type="ARBA" id="ARBA00023146"/>
    </source>
</evidence>
<dbReference type="Pfam" id="PF01409">
    <property type="entry name" value="tRNA-synt_2d"/>
    <property type="match status" value="1"/>
</dbReference>
<dbReference type="Gene3D" id="3.30.930.10">
    <property type="entry name" value="Bira Bifunctional Protein, Domain 2"/>
    <property type="match status" value="1"/>
</dbReference>
<evidence type="ECO:0000313" key="16">
    <source>
        <dbReference type="Proteomes" id="UP000004816"/>
    </source>
</evidence>
<evidence type="ECO:0000256" key="10">
    <source>
        <dbReference type="ARBA" id="ARBA00022917"/>
    </source>
</evidence>
<dbReference type="InterPro" id="IPR022911">
    <property type="entry name" value="Phe_tRNA_ligase_alpha1_bac"/>
</dbReference>
<comment type="subunit">
    <text evidence="3 13">Tetramer of two alpha and two beta subunits.</text>
</comment>
<evidence type="ECO:0000256" key="5">
    <source>
        <dbReference type="ARBA" id="ARBA00022598"/>
    </source>
</evidence>
<dbReference type="SUPFAM" id="SSF55681">
    <property type="entry name" value="Class II aaRS and biotin synthetases"/>
    <property type="match status" value="1"/>
</dbReference>
<dbReference type="InterPro" id="IPR004529">
    <property type="entry name" value="Phe-tRNA-synth_IIc_asu"/>
</dbReference>
<dbReference type="PROSITE" id="PS50862">
    <property type="entry name" value="AA_TRNA_LIGASE_II"/>
    <property type="match status" value="1"/>
</dbReference>
<dbReference type="GO" id="GO:0005524">
    <property type="term" value="F:ATP binding"/>
    <property type="evidence" value="ECO:0007669"/>
    <property type="project" value="UniProtKB-UniRule"/>
</dbReference>
<keyword evidence="8 13" id="KW-0067">ATP-binding</keyword>
<comment type="similarity">
    <text evidence="2 13">Belongs to the class-II aminoacyl-tRNA synthetase family. Phe-tRNA synthetase alpha subunit type 1 subfamily.</text>
</comment>
<feature type="domain" description="Aminoacyl-transfer RNA synthetases class-II family profile" evidence="14">
    <location>
        <begin position="119"/>
        <end position="317"/>
    </location>
</feature>
<dbReference type="InterPro" id="IPR045864">
    <property type="entry name" value="aa-tRNA-synth_II/BPL/LPL"/>
</dbReference>
<comment type="caution">
    <text evidence="15">The sequence shown here is derived from an EMBL/GenBank/DDBJ whole genome shotgun (WGS) entry which is preliminary data.</text>
</comment>
<sequence length="346" mass="37814">MSDALGAAVAAAKTAFAQAEDLPALAAAKAEHLGERSAVAQARRSLGELPGPERAEAGKAVNAVQGEIKAALDERQAELEAERERRVLAEQAIDVTLPASRITPGGRHPIDLLVDRACDVFVGLGWEVAEGPELEAEHYNFDALNFPEEHPTRTPQDTFYALGPNGERSGLVLRTHTSPVQVREMLSRQVPIYVIAPGRVYRNDAIDSTHAPVFHQLEGLAVDKGLTMAHLRGTLDAFAQAMFGDRVRSRFRPHHFPFTEPSAEYDIWFERKKGGPGWIEWGGCGMVHPNVLRAGGIDPDVYSGFAFGMGLDRTLMLREGLSDLRDVWEGDVRFTAAFVGRSEGEE</sequence>
<evidence type="ECO:0000256" key="4">
    <source>
        <dbReference type="ARBA" id="ARBA00022490"/>
    </source>
</evidence>
<evidence type="ECO:0000256" key="9">
    <source>
        <dbReference type="ARBA" id="ARBA00022842"/>
    </source>
</evidence>
<dbReference type="STRING" id="679197.HMPREF9336_01155"/>
<name>E5XNT4_SEGRC</name>
<evidence type="ECO:0000256" key="1">
    <source>
        <dbReference type="ARBA" id="ARBA00004496"/>
    </source>
</evidence>
<dbReference type="OrthoDB" id="9800719at2"/>
<evidence type="ECO:0000256" key="8">
    <source>
        <dbReference type="ARBA" id="ARBA00022840"/>
    </source>
</evidence>
<dbReference type="InterPro" id="IPR010978">
    <property type="entry name" value="tRNA-bd_arm"/>
</dbReference>
<keyword evidence="7 13" id="KW-0547">Nucleotide-binding</keyword>
<dbReference type="Pfam" id="PF02912">
    <property type="entry name" value="Phe_tRNA-synt_N"/>
    <property type="match status" value="1"/>
</dbReference>
<keyword evidence="10 13" id="KW-0648">Protein biosynthesis</keyword>
<dbReference type="PANTHER" id="PTHR11538">
    <property type="entry name" value="PHENYLALANYL-TRNA SYNTHETASE"/>
    <property type="match status" value="1"/>
</dbReference>
<dbReference type="EMBL" id="ACZI02000003">
    <property type="protein sequence ID" value="EFV13989.1"/>
    <property type="molecule type" value="Genomic_DNA"/>
</dbReference>
<dbReference type="GO" id="GO:0000049">
    <property type="term" value="F:tRNA binding"/>
    <property type="evidence" value="ECO:0007669"/>
    <property type="project" value="InterPro"/>
</dbReference>
<dbReference type="EC" id="6.1.1.20" evidence="13"/>
<dbReference type="AlphaFoldDB" id="E5XNT4"/>
<comment type="cofactor">
    <cofactor evidence="13">
        <name>Mg(2+)</name>
        <dbReference type="ChEBI" id="CHEBI:18420"/>
    </cofactor>
    <text evidence="13">Binds 2 magnesium ions per tetramer.</text>
</comment>
<dbReference type="NCBIfam" id="TIGR00468">
    <property type="entry name" value="pheS"/>
    <property type="match status" value="1"/>
</dbReference>
<organism evidence="15 16">
    <name type="scientific">Segniliparus rugosus (strain ATCC BAA-974 / DSM 45345 / CCUG 50838 / CIP 108380 / JCM 13579 / CDC 945)</name>
    <dbReference type="NCBI Taxonomy" id="679197"/>
    <lineage>
        <taxon>Bacteria</taxon>
        <taxon>Bacillati</taxon>
        <taxon>Actinomycetota</taxon>
        <taxon>Actinomycetes</taxon>
        <taxon>Mycobacteriales</taxon>
        <taxon>Segniliparaceae</taxon>
        <taxon>Segniliparus</taxon>
    </lineage>
</organism>
<comment type="subcellular location">
    <subcellularLocation>
        <location evidence="1 13">Cytoplasm</location>
    </subcellularLocation>
</comment>
<dbReference type="Proteomes" id="UP000004816">
    <property type="component" value="Unassembled WGS sequence"/>
</dbReference>
<keyword evidence="11 13" id="KW-0030">Aminoacyl-tRNA synthetase</keyword>
<reference evidence="15 16" key="1">
    <citation type="journal article" date="2011" name="Stand. Genomic Sci.">
        <title>High quality draft genome sequence of Segniliparus rugosus CDC 945(T)= (ATCC BAA-974(T)).</title>
        <authorList>
            <person name="Earl A.M."/>
            <person name="Desjardins C.A."/>
            <person name="Fitzgerald M.G."/>
            <person name="Arachchi H.M."/>
            <person name="Zeng Q."/>
            <person name="Mehta T."/>
            <person name="Griggs A."/>
            <person name="Birren B.W."/>
            <person name="Toney N.C."/>
            <person name="Carr J."/>
            <person name="Posey J."/>
            <person name="Butler W.R."/>
        </authorList>
    </citation>
    <scope>NUCLEOTIDE SEQUENCE [LARGE SCALE GENOMIC DNA]</scope>
    <source>
        <strain evidence="16">ATCC BAA-974 / DSM 45345 / CCUG 50838 / CIP 108380 / JCM 13579 / CDC 945</strain>
    </source>
</reference>
<protein>
    <recommendedName>
        <fullName evidence="13">Phenylalanine--tRNA ligase alpha subunit</fullName>
        <ecNumber evidence="13">6.1.1.20</ecNumber>
    </recommendedName>
    <alternativeName>
        <fullName evidence="13">Phenylalanyl-tRNA synthetase alpha subunit</fullName>
        <shortName evidence="13">PheRS</shortName>
    </alternativeName>
</protein>
<evidence type="ECO:0000256" key="13">
    <source>
        <dbReference type="HAMAP-Rule" id="MF_00281"/>
    </source>
</evidence>
<dbReference type="GO" id="GO:0005737">
    <property type="term" value="C:cytoplasm"/>
    <property type="evidence" value="ECO:0007669"/>
    <property type="project" value="UniProtKB-SubCell"/>
</dbReference>
<dbReference type="RefSeq" id="WP_007468709.1">
    <property type="nucleotide sequence ID" value="NZ_KI391954.1"/>
</dbReference>
<evidence type="ECO:0000259" key="14">
    <source>
        <dbReference type="PROSITE" id="PS50862"/>
    </source>
</evidence>
<dbReference type="HAMAP" id="MF_00281">
    <property type="entry name" value="Phe_tRNA_synth_alpha1"/>
    <property type="match status" value="1"/>
</dbReference>
<accession>E5XNT4</accession>
<keyword evidence="16" id="KW-1185">Reference proteome</keyword>
<dbReference type="GO" id="GO:0000287">
    <property type="term" value="F:magnesium ion binding"/>
    <property type="evidence" value="ECO:0007669"/>
    <property type="project" value="UniProtKB-UniRule"/>
</dbReference>
<dbReference type="GO" id="GO:0004826">
    <property type="term" value="F:phenylalanine-tRNA ligase activity"/>
    <property type="evidence" value="ECO:0007669"/>
    <property type="project" value="UniProtKB-UniRule"/>
</dbReference>
<dbReference type="HOGENOM" id="CLU_025086_0_0_11"/>
<evidence type="ECO:0000256" key="2">
    <source>
        <dbReference type="ARBA" id="ARBA00010207"/>
    </source>
</evidence>
<keyword evidence="5 13" id="KW-0436">Ligase</keyword>
<feature type="binding site" evidence="13">
    <location>
        <position position="260"/>
    </location>
    <ligand>
        <name>Mg(2+)</name>
        <dbReference type="ChEBI" id="CHEBI:18420"/>
        <note>shared with beta subunit</note>
    </ligand>
</feature>
<dbReference type="CDD" id="cd00496">
    <property type="entry name" value="PheRS_alpha_core"/>
    <property type="match status" value="1"/>
</dbReference>
<proteinExistence type="inferred from homology"/>